<evidence type="ECO:0000256" key="1">
    <source>
        <dbReference type="ARBA" id="ARBA00010790"/>
    </source>
</evidence>
<dbReference type="AlphaFoldDB" id="A0A1W2F9N6"/>
<keyword evidence="2" id="KW-0285">Flavoprotein</keyword>
<dbReference type="InterPro" id="IPR000172">
    <property type="entry name" value="GMC_OxRdtase_N"/>
</dbReference>
<protein>
    <submittedName>
        <fullName evidence="7">GMC oxidoreductase</fullName>
    </submittedName>
</protein>
<dbReference type="GO" id="GO:0016614">
    <property type="term" value="F:oxidoreductase activity, acting on CH-OH group of donors"/>
    <property type="evidence" value="ECO:0007669"/>
    <property type="project" value="InterPro"/>
</dbReference>
<accession>A0A1W2F9N6</accession>
<keyword evidence="3" id="KW-0274">FAD</keyword>
<evidence type="ECO:0000259" key="6">
    <source>
        <dbReference type="Pfam" id="PF05199"/>
    </source>
</evidence>
<dbReference type="Gene3D" id="3.50.50.60">
    <property type="entry name" value="FAD/NAD(P)-binding domain"/>
    <property type="match status" value="2"/>
</dbReference>
<comment type="similarity">
    <text evidence="1">Belongs to the GMC oxidoreductase family.</text>
</comment>
<proteinExistence type="inferred from homology"/>
<evidence type="ECO:0000256" key="2">
    <source>
        <dbReference type="ARBA" id="ARBA00022630"/>
    </source>
</evidence>
<evidence type="ECO:0000313" key="8">
    <source>
        <dbReference type="Proteomes" id="UP000192840"/>
    </source>
</evidence>
<feature type="domain" description="Glucose-methanol-choline oxidoreductase C-terminal" evidence="6">
    <location>
        <begin position="285"/>
        <end position="370"/>
    </location>
</feature>
<reference evidence="8" key="1">
    <citation type="submission" date="2017-04" db="EMBL/GenBank/DDBJ databases">
        <authorList>
            <person name="Varghese N."/>
            <person name="Submissions S."/>
        </authorList>
    </citation>
    <scope>NUCLEOTIDE SEQUENCE [LARGE SCALE GENOMIC DNA]</scope>
    <source>
        <strain evidence="8">DSM 44073</strain>
    </source>
</reference>
<evidence type="ECO:0000256" key="3">
    <source>
        <dbReference type="ARBA" id="ARBA00022827"/>
    </source>
</evidence>
<dbReference type="PANTHER" id="PTHR46056:SF12">
    <property type="entry name" value="LONG-CHAIN-ALCOHOL OXIDASE"/>
    <property type="match status" value="1"/>
</dbReference>
<evidence type="ECO:0000256" key="4">
    <source>
        <dbReference type="ARBA" id="ARBA00023002"/>
    </source>
</evidence>
<name>A0A1W2F9N6_9PSEU</name>
<dbReference type="eggNOG" id="COG2303">
    <property type="taxonomic scope" value="Bacteria"/>
</dbReference>
<evidence type="ECO:0000259" key="5">
    <source>
        <dbReference type="Pfam" id="PF00732"/>
    </source>
</evidence>
<dbReference type="STRING" id="40571.SAMN05660733_05364"/>
<keyword evidence="4" id="KW-0560">Oxidoreductase</keyword>
<organism evidence="7 8">
    <name type="scientific">Lentzea albidocapillata</name>
    <dbReference type="NCBI Taxonomy" id="40571"/>
    <lineage>
        <taxon>Bacteria</taxon>
        <taxon>Bacillati</taxon>
        <taxon>Actinomycetota</taxon>
        <taxon>Actinomycetes</taxon>
        <taxon>Pseudonocardiales</taxon>
        <taxon>Pseudonocardiaceae</taxon>
        <taxon>Lentzea</taxon>
    </lineage>
</organism>
<keyword evidence="8" id="KW-1185">Reference proteome</keyword>
<dbReference type="InterPro" id="IPR007867">
    <property type="entry name" value="GMC_OxRtase_C"/>
</dbReference>
<sequence length="382" mass="41073">MARIPPGGHWSKDYPWPAVSHEHSIQQLSDDLERAGYHPFSAPCGILLDEANRPKSACIRCSTCDGFPCLLHAKADAEVIGVRPVLDLDNVTLVVDAEVRRLTTDSSGKTVTGVVVSRAGETVTYSGDIVVLAAGAVNTARILLSSASGAHPAGLANRSDQVGRNLMLHNSEPVVVIAKEPNNSAFQKTLGLNDFYFAGDGRPWPLGNIQMVGKSSMVTRRADPLLSTLGLRLNPAEIAGHAVDFWLTTEDLPRPGNRVTVDRDGNIHLAYRLTNQPETDGLRRELTTAMSRIGLTADRVLDKNFFRHKANPIAGVAHQAGTCRFGADPATSVLDLNCKAHELDNLYVADASFLPSMGAVNPALTVMANALRVGEHLLERLS</sequence>
<evidence type="ECO:0000313" key="7">
    <source>
        <dbReference type="EMBL" id="SMD18348.1"/>
    </source>
</evidence>
<dbReference type="PANTHER" id="PTHR46056">
    <property type="entry name" value="LONG-CHAIN-ALCOHOL OXIDASE"/>
    <property type="match status" value="1"/>
</dbReference>
<dbReference type="RefSeq" id="WP_211257870.1">
    <property type="nucleotide sequence ID" value="NZ_FWYC01000012.1"/>
</dbReference>
<dbReference type="SUPFAM" id="SSF51905">
    <property type="entry name" value="FAD/NAD(P)-binding domain"/>
    <property type="match status" value="1"/>
</dbReference>
<feature type="domain" description="Glucose-methanol-choline oxidoreductase N-terminal" evidence="5">
    <location>
        <begin position="56"/>
        <end position="169"/>
    </location>
</feature>
<dbReference type="Pfam" id="PF05199">
    <property type="entry name" value="GMC_oxred_C"/>
    <property type="match status" value="1"/>
</dbReference>
<gene>
    <name evidence="7" type="ORF">SAMN05660733_05364</name>
</gene>
<dbReference type="GO" id="GO:0050660">
    <property type="term" value="F:flavin adenine dinucleotide binding"/>
    <property type="evidence" value="ECO:0007669"/>
    <property type="project" value="InterPro"/>
</dbReference>
<dbReference type="EMBL" id="FWYC01000012">
    <property type="protein sequence ID" value="SMD18348.1"/>
    <property type="molecule type" value="Genomic_DNA"/>
</dbReference>
<dbReference type="Proteomes" id="UP000192840">
    <property type="component" value="Unassembled WGS sequence"/>
</dbReference>
<dbReference type="InterPro" id="IPR036188">
    <property type="entry name" value="FAD/NAD-bd_sf"/>
</dbReference>
<dbReference type="Pfam" id="PF00732">
    <property type="entry name" value="GMC_oxred_N"/>
    <property type="match status" value="1"/>
</dbReference>